<sequence length="78" mass="8314">MPAANCTAARPWATASSRCAGARARARHCTTTMRCGVWRASGRVNWSSPRTHCWSRMANAIAAPPSRRCTAIAAARAA</sequence>
<accession>A0A9P6XLL1</accession>
<organism evidence="1 2">
    <name type="scientific">Rhizopus oryzae</name>
    <name type="common">Mucormycosis agent</name>
    <name type="synonym">Rhizopus arrhizus var. delemar</name>
    <dbReference type="NCBI Taxonomy" id="64495"/>
    <lineage>
        <taxon>Eukaryota</taxon>
        <taxon>Fungi</taxon>
        <taxon>Fungi incertae sedis</taxon>
        <taxon>Mucoromycota</taxon>
        <taxon>Mucoromycotina</taxon>
        <taxon>Mucoromycetes</taxon>
        <taxon>Mucorales</taxon>
        <taxon>Mucorineae</taxon>
        <taxon>Rhizopodaceae</taxon>
        <taxon>Rhizopus</taxon>
    </lineage>
</organism>
<proteinExistence type="predicted"/>
<gene>
    <name evidence="1" type="ORF">G6F51_014512</name>
</gene>
<protein>
    <submittedName>
        <fullName evidence="1">Uncharacterized protein</fullName>
    </submittedName>
</protein>
<name>A0A9P6XLL1_RHIOR</name>
<evidence type="ECO:0000313" key="1">
    <source>
        <dbReference type="EMBL" id="KAG1523486.1"/>
    </source>
</evidence>
<reference evidence="1" key="1">
    <citation type="journal article" date="2020" name="Microb. Genom.">
        <title>Genetic diversity of clinical and environmental Mucorales isolates obtained from an investigation of mucormycosis cases among solid organ transplant recipients.</title>
        <authorList>
            <person name="Nguyen M.H."/>
            <person name="Kaul D."/>
            <person name="Muto C."/>
            <person name="Cheng S.J."/>
            <person name="Richter R.A."/>
            <person name="Bruno V.M."/>
            <person name="Liu G."/>
            <person name="Beyhan S."/>
            <person name="Sundermann A.J."/>
            <person name="Mounaud S."/>
            <person name="Pasculle A.W."/>
            <person name="Nierman W.C."/>
            <person name="Driscoll E."/>
            <person name="Cumbie R."/>
            <person name="Clancy C.J."/>
            <person name="Dupont C.L."/>
        </authorList>
    </citation>
    <scope>NUCLEOTIDE SEQUENCE</scope>
    <source>
        <strain evidence="1">GL16</strain>
    </source>
</reference>
<dbReference type="AlphaFoldDB" id="A0A9P6XLL1"/>
<evidence type="ECO:0000313" key="2">
    <source>
        <dbReference type="Proteomes" id="UP000717996"/>
    </source>
</evidence>
<comment type="caution">
    <text evidence="1">The sequence shown here is derived from an EMBL/GenBank/DDBJ whole genome shotgun (WGS) entry which is preliminary data.</text>
</comment>
<dbReference type="EMBL" id="JAANIT010011339">
    <property type="protein sequence ID" value="KAG1523486.1"/>
    <property type="molecule type" value="Genomic_DNA"/>
</dbReference>
<dbReference type="Proteomes" id="UP000717996">
    <property type="component" value="Unassembled WGS sequence"/>
</dbReference>